<sequence>MEMPKSIQRIYWLGEQILLGIKLQLLFLIGFLAGGIILGFFPALTATMKILLRRFSEPARDNPRQNQLNPLWHEYWTYYRHVFWQVNGISAMTVAVTAIIVLDFAVNRLYLKSAVIQFVLVVLSVLGLLFWIYLYPVYNRYQLTFWQYFRQTAIIALSNIRYSLATFAALSGATAIFTLFPALLTLAIVPLYLTPIVWFIYQACAHVEMKVNYAGGGDPQ</sequence>
<feature type="transmembrane region" description="Helical" evidence="1">
    <location>
        <begin position="21"/>
        <end position="44"/>
    </location>
</feature>
<dbReference type="RefSeq" id="WP_027828258.1">
    <property type="nucleotide sequence ID" value="NZ_AUEH01000015.1"/>
</dbReference>
<evidence type="ECO:0000256" key="1">
    <source>
        <dbReference type="SAM" id="Phobius"/>
    </source>
</evidence>
<dbReference type="eggNOG" id="COG5578">
    <property type="taxonomic scope" value="Bacteria"/>
</dbReference>
<comment type="caution">
    <text evidence="2">The sequence shown here is derived from an EMBL/GenBank/DDBJ whole genome shotgun (WGS) entry which is preliminary data.</text>
</comment>
<dbReference type="Pfam" id="PF04854">
    <property type="entry name" value="DUF624"/>
    <property type="match status" value="1"/>
</dbReference>
<dbReference type="EMBL" id="AZFW01000060">
    <property type="protein sequence ID" value="KRM26933.1"/>
    <property type="molecule type" value="Genomic_DNA"/>
</dbReference>
<proteinExistence type="predicted"/>
<dbReference type="InterPro" id="IPR006938">
    <property type="entry name" value="DUF624"/>
</dbReference>
<dbReference type="OrthoDB" id="2182676at2"/>
<accession>A0A0R1XB30</accession>
<keyword evidence="1" id="KW-0472">Membrane</keyword>
<keyword evidence="1" id="KW-1133">Transmembrane helix</keyword>
<gene>
    <name evidence="2" type="ORF">FC91_GL002856</name>
</gene>
<feature type="transmembrane region" description="Helical" evidence="1">
    <location>
        <begin position="82"/>
        <end position="102"/>
    </location>
</feature>
<evidence type="ECO:0000313" key="3">
    <source>
        <dbReference type="Proteomes" id="UP000050949"/>
    </source>
</evidence>
<reference evidence="2 3" key="1">
    <citation type="journal article" date="2015" name="Genome Announc.">
        <title>Expanding the biotechnology potential of lactobacilli through comparative genomics of 213 strains and associated genera.</title>
        <authorList>
            <person name="Sun Z."/>
            <person name="Harris H.M."/>
            <person name="McCann A."/>
            <person name="Guo C."/>
            <person name="Argimon S."/>
            <person name="Zhang W."/>
            <person name="Yang X."/>
            <person name="Jeffery I.B."/>
            <person name="Cooney J.C."/>
            <person name="Kagawa T.F."/>
            <person name="Liu W."/>
            <person name="Song Y."/>
            <person name="Salvetti E."/>
            <person name="Wrobel A."/>
            <person name="Rasinkangas P."/>
            <person name="Parkhill J."/>
            <person name="Rea M.C."/>
            <person name="O'Sullivan O."/>
            <person name="Ritari J."/>
            <person name="Douillard F.P."/>
            <person name="Paul Ross R."/>
            <person name="Yang R."/>
            <person name="Briner A.E."/>
            <person name="Felis G.E."/>
            <person name="de Vos W.M."/>
            <person name="Barrangou R."/>
            <person name="Klaenhammer T.R."/>
            <person name="Caufield P.W."/>
            <person name="Cui Y."/>
            <person name="Zhang H."/>
            <person name="O'Toole P.W."/>
        </authorList>
    </citation>
    <scope>NUCLEOTIDE SEQUENCE [LARGE SCALE GENOMIC DNA]</scope>
    <source>
        <strain evidence="2 3">DSM 16991</strain>
    </source>
</reference>
<evidence type="ECO:0000313" key="2">
    <source>
        <dbReference type="EMBL" id="KRM26933.1"/>
    </source>
</evidence>
<keyword evidence="1" id="KW-0812">Transmembrane</keyword>
<name>A0A0R1XB30_9LACO</name>
<feature type="transmembrane region" description="Helical" evidence="1">
    <location>
        <begin position="176"/>
        <end position="201"/>
    </location>
</feature>
<feature type="transmembrane region" description="Helical" evidence="1">
    <location>
        <begin position="114"/>
        <end position="133"/>
    </location>
</feature>
<protein>
    <submittedName>
        <fullName evidence="2">Uncharacterized protein</fullName>
    </submittedName>
</protein>
<dbReference type="PATRIC" id="fig|1122147.4.peg.2942"/>
<dbReference type="AlphaFoldDB" id="A0A0R1XB30"/>
<organism evidence="2 3">
    <name type="scientific">Schleiferilactobacillus harbinensis DSM 16991</name>
    <dbReference type="NCBI Taxonomy" id="1122147"/>
    <lineage>
        <taxon>Bacteria</taxon>
        <taxon>Bacillati</taxon>
        <taxon>Bacillota</taxon>
        <taxon>Bacilli</taxon>
        <taxon>Lactobacillales</taxon>
        <taxon>Lactobacillaceae</taxon>
        <taxon>Schleiferilactobacillus</taxon>
    </lineage>
</organism>
<dbReference type="Proteomes" id="UP000050949">
    <property type="component" value="Unassembled WGS sequence"/>
</dbReference>